<accession>A0A4Y2FQG9</accession>
<organism evidence="2 3">
    <name type="scientific">Araneus ventricosus</name>
    <name type="common">Orbweaver spider</name>
    <name type="synonym">Epeira ventricosa</name>
    <dbReference type="NCBI Taxonomy" id="182803"/>
    <lineage>
        <taxon>Eukaryota</taxon>
        <taxon>Metazoa</taxon>
        <taxon>Ecdysozoa</taxon>
        <taxon>Arthropoda</taxon>
        <taxon>Chelicerata</taxon>
        <taxon>Arachnida</taxon>
        <taxon>Araneae</taxon>
        <taxon>Araneomorphae</taxon>
        <taxon>Entelegynae</taxon>
        <taxon>Araneoidea</taxon>
        <taxon>Araneidae</taxon>
        <taxon>Araneus</taxon>
    </lineage>
</organism>
<protein>
    <submittedName>
        <fullName evidence="2">Uncharacterized protein</fullName>
    </submittedName>
</protein>
<feature type="region of interest" description="Disordered" evidence="1">
    <location>
        <begin position="1"/>
        <end position="24"/>
    </location>
</feature>
<comment type="caution">
    <text evidence="2">The sequence shown here is derived from an EMBL/GenBank/DDBJ whole genome shotgun (WGS) entry which is preliminary data.</text>
</comment>
<keyword evidence="3" id="KW-1185">Reference proteome</keyword>
<reference evidence="2 3" key="1">
    <citation type="journal article" date="2019" name="Sci. Rep.">
        <title>Orb-weaving spider Araneus ventricosus genome elucidates the spidroin gene catalogue.</title>
        <authorList>
            <person name="Kono N."/>
            <person name="Nakamura H."/>
            <person name="Ohtoshi R."/>
            <person name="Moran D.A.P."/>
            <person name="Shinohara A."/>
            <person name="Yoshida Y."/>
            <person name="Fujiwara M."/>
            <person name="Mori M."/>
            <person name="Tomita M."/>
            <person name="Arakawa K."/>
        </authorList>
    </citation>
    <scope>NUCLEOTIDE SEQUENCE [LARGE SCALE GENOMIC DNA]</scope>
</reference>
<dbReference type="AlphaFoldDB" id="A0A4Y2FQG9"/>
<evidence type="ECO:0000313" key="3">
    <source>
        <dbReference type="Proteomes" id="UP000499080"/>
    </source>
</evidence>
<evidence type="ECO:0000313" key="2">
    <source>
        <dbReference type="EMBL" id="GBM43752.1"/>
    </source>
</evidence>
<proteinExistence type="predicted"/>
<name>A0A4Y2FQG9_ARAVE</name>
<dbReference type="EMBL" id="BGPR01001040">
    <property type="protein sequence ID" value="GBM43752.1"/>
    <property type="molecule type" value="Genomic_DNA"/>
</dbReference>
<gene>
    <name evidence="2" type="ORF">AVEN_153391_1</name>
</gene>
<evidence type="ECO:0000256" key="1">
    <source>
        <dbReference type="SAM" id="MobiDB-lite"/>
    </source>
</evidence>
<sequence length="118" mass="13682">MSWHLPARTSAPHQPPLRPTSAVHSKWVEHAPHHQEDVWPTPDLARTMLKGTADLQWNRSLNLESSDSEAVTLPLGHRGSYRTAMRAQYVFIRFYFTSLLSNLQRRNRGYQNRPPNLK</sequence>
<dbReference type="Proteomes" id="UP000499080">
    <property type="component" value="Unassembled WGS sequence"/>
</dbReference>